<evidence type="ECO:0000256" key="6">
    <source>
        <dbReference type="SAM" id="MobiDB-lite"/>
    </source>
</evidence>
<feature type="compositionally biased region" description="Pro residues" evidence="6">
    <location>
        <begin position="330"/>
        <end position="342"/>
    </location>
</feature>
<keyword evidence="10" id="KW-1185">Reference proteome</keyword>
<keyword evidence="3" id="KW-0249">Electron transport</keyword>
<evidence type="ECO:0000256" key="3">
    <source>
        <dbReference type="ARBA" id="ARBA00022982"/>
    </source>
</evidence>
<feature type="signal peptide" evidence="7">
    <location>
        <begin position="1"/>
        <end position="24"/>
    </location>
</feature>
<feature type="compositionally biased region" description="Low complexity" evidence="6">
    <location>
        <begin position="306"/>
        <end position="329"/>
    </location>
</feature>
<dbReference type="FunFam" id="2.60.40.420:FF:000003">
    <property type="entry name" value="Blue copper"/>
    <property type="match status" value="2"/>
</dbReference>
<evidence type="ECO:0000256" key="4">
    <source>
        <dbReference type="ARBA" id="ARBA00023008"/>
    </source>
</evidence>
<dbReference type="Proteomes" id="UP000091857">
    <property type="component" value="Chromosome 14"/>
</dbReference>
<dbReference type="AlphaFoldDB" id="A0A2C9UME0"/>
<keyword evidence="4" id="KW-0186">Copper</keyword>
<sequence>MARKLHMAFLVAVVIAVLMQISAAQTTHVVGNNSGWIIPPGGATFYPNWAANQTFSVGDTLVFNFAANQHDVAKVTKADYDACTTTNPISMETASPARITINATGEHYFICNFTGHCSAGQKLMINVSAATSSPAPQPSSSSSPAPQPSTSTPTPAPQPSTPSPQPSATPAPTPTPVSAPSPSPVSTPTPSPVSAPSPGPSAPGVTYTVGDSQGWTLLSNTAAFYQNWASGKNFMPGDILVFNYNNGAHDVAELTQENYNSCNTNNPISLSSTPPTRITLTAGEHFYVCAIPGHCSAGQKLAINVTSSGTATPPSSTATPPSSTTTPPSSTTPPTPIVPPPSDSSARSLSVAGLSATLLSIVVACLY</sequence>
<keyword evidence="2" id="KW-0479">Metal-binding</keyword>
<gene>
    <name evidence="9" type="ORF">MANES_14G134000v8</name>
</gene>
<feature type="compositionally biased region" description="Low complexity" evidence="6">
    <location>
        <begin position="129"/>
        <end position="153"/>
    </location>
</feature>
<evidence type="ECO:0000256" key="7">
    <source>
        <dbReference type="SAM" id="SignalP"/>
    </source>
</evidence>
<dbReference type="Pfam" id="PF02298">
    <property type="entry name" value="Cu_bind_like"/>
    <property type="match status" value="2"/>
</dbReference>
<keyword evidence="7" id="KW-0732">Signal</keyword>
<dbReference type="EMBL" id="CM004400">
    <property type="protein sequence ID" value="OAY31708.1"/>
    <property type="molecule type" value="Genomic_DNA"/>
</dbReference>
<dbReference type="GO" id="GO:0009055">
    <property type="term" value="F:electron transfer activity"/>
    <property type="evidence" value="ECO:0007669"/>
    <property type="project" value="InterPro"/>
</dbReference>
<dbReference type="PANTHER" id="PTHR33021">
    <property type="entry name" value="BLUE COPPER PROTEIN"/>
    <property type="match status" value="1"/>
</dbReference>
<dbReference type="STRING" id="3983.A0A2C9UME0"/>
<evidence type="ECO:0000256" key="2">
    <source>
        <dbReference type="ARBA" id="ARBA00022723"/>
    </source>
</evidence>
<organism evidence="9 10">
    <name type="scientific">Manihot esculenta</name>
    <name type="common">Cassava</name>
    <name type="synonym">Jatropha manihot</name>
    <dbReference type="NCBI Taxonomy" id="3983"/>
    <lineage>
        <taxon>Eukaryota</taxon>
        <taxon>Viridiplantae</taxon>
        <taxon>Streptophyta</taxon>
        <taxon>Embryophyta</taxon>
        <taxon>Tracheophyta</taxon>
        <taxon>Spermatophyta</taxon>
        <taxon>Magnoliopsida</taxon>
        <taxon>eudicotyledons</taxon>
        <taxon>Gunneridae</taxon>
        <taxon>Pentapetalae</taxon>
        <taxon>rosids</taxon>
        <taxon>fabids</taxon>
        <taxon>Malpighiales</taxon>
        <taxon>Euphorbiaceae</taxon>
        <taxon>Crotonoideae</taxon>
        <taxon>Manihoteae</taxon>
        <taxon>Manihot</taxon>
    </lineage>
</organism>
<dbReference type="CDD" id="cd04216">
    <property type="entry name" value="Phytocyanin"/>
    <property type="match status" value="1"/>
</dbReference>
<dbReference type="InterPro" id="IPR003245">
    <property type="entry name" value="Phytocyanin_dom"/>
</dbReference>
<feature type="chain" id="PRO_5012429035" description="Phytocyanin domain-containing protein" evidence="7">
    <location>
        <begin position="25"/>
        <end position="367"/>
    </location>
</feature>
<dbReference type="SUPFAM" id="SSF49503">
    <property type="entry name" value="Cupredoxins"/>
    <property type="match status" value="2"/>
</dbReference>
<dbReference type="GO" id="GO:0046872">
    <property type="term" value="F:metal ion binding"/>
    <property type="evidence" value="ECO:0007669"/>
    <property type="project" value="UniProtKB-KW"/>
</dbReference>
<proteinExistence type="predicted"/>
<evidence type="ECO:0000313" key="9">
    <source>
        <dbReference type="EMBL" id="OAY31708.1"/>
    </source>
</evidence>
<dbReference type="GO" id="GO:0005886">
    <property type="term" value="C:plasma membrane"/>
    <property type="evidence" value="ECO:0000318"/>
    <property type="project" value="GO_Central"/>
</dbReference>
<comment type="caution">
    <text evidence="9">The sequence shown here is derived from an EMBL/GenBank/DDBJ whole genome shotgun (WGS) entry which is preliminary data.</text>
</comment>
<protein>
    <recommendedName>
        <fullName evidence="8">Phytocyanin domain-containing protein</fullName>
    </recommendedName>
</protein>
<feature type="domain" description="Phytocyanin" evidence="8">
    <location>
        <begin position="205"/>
        <end position="307"/>
    </location>
</feature>
<feature type="region of interest" description="Disordered" evidence="6">
    <location>
        <begin position="129"/>
        <end position="206"/>
    </location>
</feature>
<dbReference type="OrthoDB" id="5421909at2759"/>
<name>A0A2C9UME0_MANES</name>
<feature type="compositionally biased region" description="Pro residues" evidence="6">
    <location>
        <begin position="154"/>
        <end position="201"/>
    </location>
</feature>
<evidence type="ECO:0000256" key="1">
    <source>
        <dbReference type="ARBA" id="ARBA00022448"/>
    </source>
</evidence>
<accession>A0A2C9UME0</accession>
<feature type="domain" description="Phytocyanin" evidence="8">
    <location>
        <begin position="26"/>
        <end position="129"/>
    </location>
</feature>
<keyword evidence="5" id="KW-0325">Glycoprotein</keyword>
<dbReference type="CDD" id="cd13920">
    <property type="entry name" value="Stellacyanin"/>
    <property type="match status" value="1"/>
</dbReference>
<dbReference type="PROSITE" id="PS51485">
    <property type="entry name" value="PHYTOCYANIN"/>
    <property type="match status" value="2"/>
</dbReference>
<keyword evidence="1" id="KW-0813">Transport</keyword>
<dbReference type="Gene3D" id="2.60.40.420">
    <property type="entry name" value="Cupredoxins - blue copper proteins"/>
    <property type="match status" value="2"/>
</dbReference>
<dbReference type="InterPro" id="IPR008972">
    <property type="entry name" value="Cupredoxin"/>
</dbReference>
<dbReference type="PRINTS" id="PR01217">
    <property type="entry name" value="PRICHEXTENSN"/>
</dbReference>
<reference evidence="10" key="1">
    <citation type="journal article" date="2016" name="Nat. Biotechnol.">
        <title>Sequencing wild and cultivated cassava and related species reveals extensive interspecific hybridization and genetic diversity.</title>
        <authorList>
            <person name="Bredeson J.V."/>
            <person name="Lyons J.B."/>
            <person name="Prochnik S.E."/>
            <person name="Wu G.A."/>
            <person name="Ha C.M."/>
            <person name="Edsinger-Gonzales E."/>
            <person name="Grimwood J."/>
            <person name="Schmutz J."/>
            <person name="Rabbi I.Y."/>
            <person name="Egesi C."/>
            <person name="Nauluvula P."/>
            <person name="Lebot V."/>
            <person name="Ndunguru J."/>
            <person name="Mkamilo G."/>
            <person name="Bart R.S."/>
            <person name="Setter T.L."/>
            <person name="Gleadow R.M."/>
            <person name="Kulakow P."/>
            <person name="Ferguson M.E."/>
            <person name="Rounsley S."/>
            <person name="Rokhsar D.S."/>
        </authorList>
    </citation>
    <scope>NUCLEOTIDE SEQUENCE [LARGE SCALE GENOMIC DNA]</scope>
    <source>
        <strain evidence="10">cv. AM560-2</strain>
    </source>
</reference>
<evidence type="ECO:0000313" key="10">
    <source>
        <dbReference type="Proteomes" id="UP000091857"/>
    </source>
</evidence>
<dbReference type="PANTHER" id="PTHR33021:SF368">
    <property type="entry name" value="PHYTOCYANIN DOMAIN-CONTAINING PROTEIN"/>
    <property type="match status" value="1"/>
</dbReference>
<evidence type="ECO:0000256" key="5">
    <source>
        <dbReference type="ARBA" id="ARBA00023180"/>
    </source>
</evidence>
<feature type="region of interest" description="Disordered" evidence="6">
    <location>
        <begin position="306"/>
        <end position="346"/>
    </location>
</feature>
<dbReference type="InterPro" id="IPR039391">
    <property type="entry name" value="Phytocyanin-like"/>
</dbReference>
<evidence type="ECO:0000259" key="8">
    <source>
        <dbReference type="PROSITE" id="PS51485"/>
    </source>
</evidence>
<dbReference type="Gramene" id="Manes.14G134000.1.v8.1">
    <property type="protein sequence ID" value="Manes.14G134000.1.v8.1.CDS"/>
    <property type="gene ID" value="Manes.14G134000.v8.1"/>
</dbReference>